<organism evidence="1 2">
    <name type="scientific">Drosophila erecta</name>
    <name type="common">Fruit fly</name>
    <dbReference type="NCBI Taxonomy" id="7220"/>
    <lineage>
        <taxon>Eukaryota</taxon>
        <taxon>Metazoa</taxon>
        <taxon>Ecdysozoa</taxon>
        <taxon>Arthropoda</taxon>
        <taxon>Hexapoda</taxon>
        <taxon>Insecta</taxon>
        <taxon>Pterygota</taxon>
        <taxon>Neoptera</taxon>
        <taxon>Endopterygota</taxon>
        <taxon>Diptera</taxon>
        <taxon>Brachycera</taxon>
        <taxon>Muscomorpha</taxon>
        <taxon>Ephydroidea</taxon>
        <taxon>Drosophilidae</taxon>
        <taxon>Drosophila</taxon>
        <taxon>Sophophora</taxon>
    </lineage>
</organism>
<accession>B3NZZ2</accession>
<dbReference type="OMA" id="LPACCHL"/>
<keyword evidence="2" id="KW-1185">Reference proteome</keyword>
<reference evidence="1 2" key="2">
    <citation type="journal article" date="2008" name="Bioinformatics">
        <title>Assembly reconciliation.</title>
        <authorList>
            <person name="Zimin A.V."/>
            <person name="Smith D.R."/>
            <person name="Sutton G."/>
            <person name="Yorke J.A."/>
        </authorList>
    </citation>
    <scope>NUCLEOTIDE SEQUENCE [LARGE SCALE GENOMIC DNA]</scope>
    <source>
        <strain evidence="1 2">TSC#14021-0224.01</strain>
    </source>
</reference>
<sequence>MWACGRWEVGGGAHPHADQHVGGINVIRELPIEGPPRKSPHTLIKVWKRPVTRAVPGVDMRGLSKDTAPWPTGVDLRMGWTWAEPKQMALIHNCLVAGQVGLEPINLIELIRYVARCPLGGQDVQGGSPRGRATLAVFATCLPACCHLLTFHYIYFTGHNCKVDEWICRLMSPRG</sequence>
<protein>
    <submittedName>
        <fullName evidence="1">GG14473</fullName>
    </submittedName>
</protein>
<evidence type="ECO:0000313" key="1">
    <source>
        <dbReference type="EMBL" id="EDV48228.1"/>
    </source>
</evidence>
<dbReference type="AlphaFoldDB" id="B3NZZ2"/>
<name>B3NZZ2_DROER</name>
<proteinExistence type="predicted"/>
<reference evidence="1 2" key="1">
    <citation type="journal article" date="2007" name="Nature">
        <title>Evolution of genes and genomes on the Drosophila phylogeny.</title>
        <authorList>
            <consortium name="Drosophila 12 Genomes Consortium"/>
            <person name="Clark A.G."/>
            <person name="Eisen M.B."/>
            <person name="Smith D.R."/>
            <person name="Bergman C.M."/>
            <person name="Oliver B."/>
            <person name="Markow T.A."/>
            <person name="Kaufman T.C."/>
            <person name="Kellis M."/>
            <person name="Gelbart W."/>
            <person name="Iyer V.N."/>
            <person name="Pollard D.A."/>
            <person name="Sackton T.B."/>
            <person name="Larracuente A.M."/>
            <person name="Singh N.D."/>
            <person name="Abad J.P."/>
            <person name="Abt D.N."/>
            <person name="Adryan B."/>
            <person name="Aguade M."/>
            <person name="Akashi H."/>
            <person name="Anderson W.W."/>
            <person name="Aquadro C.F."/>
            <person name="Ardell D.H."/>
            <person name="Arguello R."/>
            <person name="Artieri C.G."/>
            <person name="Barbash D.A."/>
            <person name="Barker D."/>
            <person name="Barsanti P."/>
            <person name="Batterham P."/>
            <person name="Batzoglou S."/>
            <person name="Begun D."/>
            <person name="Bhutkar A."/>
            <person name="Blanco E."/>
            <person name="Bosak S.A."/>
            <person name="Bradley R.K."/>
            <person name="Brand A.D."/>
            <person name="Brent M.R."/>
            <person name="Brooks A.N."/>
            <person name="Brown R.H."/>
            <person name="Butlin R.K."/>
            <person name="Caggese C."/>
            <person name="Calvi B.R."/>
            <person name="Bernardo de Carvalho A."/>
            <person name="Caspi A."/>
            <person name="Castrezana S."/>
            <person name="Celniker S.E."/>
            <person name="Chang J.L."/>
            <person name="Chapple C."/>
            <person name="Chatterji S."/>
            <person name="Chinwalla A."/>
            <person name="Civetta A."/>
            <person name="Clifton S.W."/>
            <person name="Comeron J.M."/>
            <person name="Costello J.C."/>
            <person name="Coyne J.A."/>
            <person name="Daub J."/>
            <person name="David R.G."/>
            <person name="Delcher A.L."/>
            <person name="Delehaunty K."/>
            <person name="Do C.B."/>
            <person name="Ebling H."/>
            <person name="Edwards K."/>
            <person name="Eickbush T."/>
            <person name="Evans J.D."/>
            <person name="Filipski A."/>
            <person name="Findeiss S."/>
            <person name="Freyhult E."/>
            <person name="Fulton L."/>
            <person name="Fulton R."/>
            <person name="Garcia A.C."/>
            <person name="Gardiner A."/>
            <person name="Garfield D.A."/>
            <person name="Garvin B.E."/>
            <person name="Gibson G."/>
            <person name="Gilbert D."/>
            <person name="Gnerre S."/>
            <person name="Godfrey J."/>
            <person name="Good R."/>
            <person name="Gotea V."/>
            <person name="Gravely B."/>
            <person name="Greenberg A.J."/>
            <person name="Griffiths-Jones S."/>
            <person name="Gross S."/>
            <person name="Guigo R."/>
            <person name="Gustafson E.A."/>
            <person name="Haerty W."/>
            <person name="Hahn M.W."/>
            <person name="Halligan D.L."/>
            <person name="Halpern A.L."/>
            <person name="Halter G.M."/>
            <person name="Han M.V."/>
            <person name="Heger A."/>
            <person name="Hillier L."/>
            <person name="Hinrichs A.S."/>
            <person name="Holmes I."/>
            <person name="Hoskins R.A."/>
            <person name="Hubisz M.J."/>
            <person name="Hultmark D."/>
            <person name="Huntley M.A."/>
            <person name="Jaffe D.B."/>
            <person name="Jagadeeshan S."/>
            <person name="Jeck W.R."/>
            <person name="Johnson J."/>
            <person name="Jones C.D."/>
            <person name="Jordan W.C."/>
            <person name="Karpen G.H."/>
            <person name="Kataoka E."/>
            <person name="Keightley P.D."/>
            <person name="Kheradpour P."/>
            <person name="Kirkness E.F."/>
            <person name="Koerich L.B."/>
            <person name="Kristiansen K."/>
            <person name="Kudrna D."/>
            <person name="Kulathinal R.J."/>
            <person name="Kumar S."/>
            <person name="Kwok R."/>
            <person name="Lander E."/>
            <person name="Langley C.H."/>
            <person name="Lapoint R."/>
            <person name="Lazzaro B.P."/>
            <person name="Lee S.J."/>
            <person name="Levesque L."/>
            <person name="Li R."/>
            <person name="Lin C.F."/>
            <person name="Lin M.F."/>
            <person name="Lindblad-Toh K."/>
            <person name="Llopart A."/>
            <person name="Long M."/>
            <person name="Low L."/>
            <person name="Lozovsky E."/>
            <person name="Lu J."/>
            <person name="Luo M."/>
            <person name="Machado C.A."/>
            <person name="Makalowski W."/>
            <person name="Marzo M."/>
            <person name="Matsuda M."/>
            <person name="Matzkin L."/>
            <person name="McAllister B."/>
            <person name="McBride C.S."/>
            <person name="McKernan B."/>
            <person name="McKernan K."/>
            <person name="Mendez-Lago M."/>
            <person name="Minx P."/>
            <person name="Mollenhauer M.U."/>
            <person name="Montooth K."/>
            <person name="Mount S.M."/>
            <person name="Mu X."/>
            <person name="Myers E."/>
            <person name="Negre B."/>
            <person name="Newfeld S."/>
            <person name="Nielsen R."/>
            <person name="Noor M.A."/>
            <person name="O'Grady P."/>
            <person name="Pachter L."/>
            <person name="Papaceit M."/>
            <person name="Parisi M.J."/>
            <person name="Parisi M."/>
            <person name="Parts L."/>
            <person name="Pedersen J.S."/>
            <person name="Pesole G."/>
            <person name="Phillippy A.M."/>
            <person name="Ponting C.P."/>
            <person name="Pop M."/>
            <person name="Porcelli D."/>
            <person name="Powell J.R."/>
            <person name="Prohaska S."/>
            <person name="Pruitt K."/>
            <person name="Puig M."/>
            <person name="Quesneville H."/>
            <person name="Ram K.R."/>
            <person name="Rand D."/>
            <person name="Rasmussen M.D."/>
            <person name="Reed L.K."/>
            <person name="Reenan R."/>
            <person name="Reily A."/>
            <person name="Remington K.A."/>
            <person name="Rieger T.T."/>
            <person name="Ritchie M.G."/>
            <person name="Robin C."/>
            <person name="Rogers Y.H."/>
            <person name="Rohde C."/>
            <person name="Rozas J."/>
            <person name="Rubenfield M.J."/>
            <person name="Ruiz A."/>
            <person name="Russo S."/>
            <person name="Salzberg S.L."/>
            <person name="Sanchez-Gracia A."/>
            <person name="Saranga D.J."/>
            <person name="Sato H."/>
            <person name="Schaeffer S.W."/>
            <person name="Schatz M.C."/>
            <person name="Schlenke T."/>
            <person name="Schwartz R."/>
            <person name="Segarra C."/>
            <person name="Singh R.S."/>
            <person name="Sirot L."/>
            <person name="Sirota M."/>
            <person name="Sisneros N.B."/>
            <person name="Smith C.D."/>
            <person name="Smith T.F."/>
            <person name="Spieth J."/>
            <person name="Stage D.E."/>
            <person name="Stark A."/>
            <person name="Stephan W."/>
            <person name="Strausberg R.L."/>
            <person name="Strempel S."/>
            <person name="Sturgill D."/>
            <person name="Sutton G."/>
            <person name="Sutton G.G."/>
            <person name="Tao W."/>
            <person name="Teichmann S."/>
            <person name="Tobari Y.N."/>
            <person name="Tomimura Y."/>
            <person name="Tsolas J.M."/>
            <person name="Valente V.L."/>
            <person name="Venter E."/>
            <person name="Venter J.C."/>
            <person name="Vicario S."/>
            <person name="Vieira F.G."/>
            <person name="Vilella A.J."/>
            <person name="Villasante A."/>
            <person name="Walenz B."/>
            <person name="Wang J."/>
            <person name="Wasserman M."/>
            <person name="Watts T."/>
            <person name="Wilson D."/>
            <person name="Wilson R.K."/>
            <person name="Wing R.A."/>
            <person name="Wolfner M.F."/>
            <person name="Wong A."/>
            <person name="Wong G.K."/>
            <person name="Wu C.I."/>
            <person name="Wu G."/>
            <person name="Yamamoto D."/>
            <person name="Yang H.P."/>
            <person name="Yang S.P."/>
            <person name="Yorke J.A."/>
            <person name="Yoshida K."/>
            <person name="Zdobnov E."/>
            <person name="Zhang P."/>
            <person name="Zhang Y."/>
            <person name="Zimin A.V."/>
            <person name="Baldwin J."/>
            <person name="Abdouelleil A."/>
            <person name="Abdulkadir J."/>
            <person name="Abebe A."/>
            <person name="Abera B."/>
            <person name="Abreu J."/>
            <person name="Acer S.C."/>
            <person name="Aftuck L."/>
            <person name="Alexander A."/>
            <person name="An P."/>
            <person name="Anderson E."/>
            <person name="Anderson S."/>
            <person name="Arachi H."/>
            <person name="Azer M."/>
            <person name="Bachantsang P."/>
            <person name="Barry A."/>
            <person name="Bayul T."/>
            <person name="Berlin A."/>
            <person name="Bessette D."/>
            <person name="Bloom T."/>
            <person name="Blye J."/>
            <person name="Boguslavskiy L."/>
            <person name="Bonnet C."/>
            <person name="Boukhgalter B."/>
            <person name="Bourzgui I."/>
            <person name="Brown A."/>
            <person name="Cahill P."/>
            <person name="Channer S."/>
            <person name="Cheshatsang Y."/>
            <person name="Chuda L."/>
            <person name="Citroen M."/>
            <person name="Collymore A."/>
            <person name="Cooke P."/>
            <person name="Costello M."/>
            <person name="D'Aco K."/>
            <person name="Daza R."/>
            <person name="De Haan G."/>
            <person name="DeGray S."/>
            <person name="DeMaso C."/>
            <person name="Dhargay N."/>
            <person name="Dooley K."/>
            <person name="Dooley E."/>
            <person name="Doricent M."/>
            <person name="Dorje P."/>
            <person name="Dorjee K."/>
            <person name="Dupes A."/>
            <person name="Elong R."/>
            <person name="Falk J."/>
            <person name="Farina A."/>
            <person name="Faro S."/>
            <person name="Ferguson D."/>
            <person name="Fisher S."/>
            <person name="Foley C.D."/>
            <person name="Franke A."/>
            <person name="Friedrich D."/>
            <person name="Gadbois L."/>
            <person name="Gearin G."/>
            <person name="Gearin C.R."/>
            <person name="Giannoukos G."/>
            <person name="Goode T."/>
            <person name="Graham J."/>
            <person name="Grandbois E."/>
            <person name="Grewal S."/>
            <person name="Gyaltsen K."/>
            <person name="Hafez N."/>
            <person name="Hagos B."/>
            <person name="Hall J."/>
            <person name="Henson C."/>
            <person name="Hollinger A."/>
            <person name="Honan T."/>
            <person name="Huard M.D."/>
            <person name="Hughes L."/>
            <person name="Hurhula B."/>
            <person name="Husby M.E."/>
            <person name="Kamat A."/>
            <person name="Kanga B."/>
            <person name="Kashin S."/>
            <person name="Khazanovich D."/>
            <person name="Kisner P."/>
            <person name="Lance K."/>
            <person name="Lara M."/>
            <person name="Lee W."/>
            <person name="Lennon N."/>
            <person name="Letendre F."/>
            <person name="LeVine R."/>
            <person name="Lipovsky A."/>
            <person name="Liu X."/>
            <person name="Liu J."/>
            <person name="Liu S."/>
            <person name="Lokyitsang T."/>
            <person name="Lokyitsang Y."/>
            <person name="Lubonja R."/>
            <person name="Lui A."/>
            <person name="MacDonald P."/>
            <person name="Magnisalis V."/>
            <person name="Maru K."/>
            <person name="Matthews C."/>
            <person name="McCusker W."/>
            <person name="McDonough S."/>
            <person name="Mehta T."/>
            <person name="Meldrim J."/>
            <person name="Meneus L."/>
            <person name="Mihai O."/>
            <person name="Mihalev A."/>
            <person name="Mihova T."/>
            <person name="Mittelman R."/>
            <person name="Mlenga V."/>
            <person name="Montmayeur A."/>
            <person name="Mulrain L."/>
            <person name="Navidi A."/>
            <person name="Naylor J."/>
            <person name="Negash T."/>
            <person name="Nguyen T."/>
            <person name="Nguyen N."/>
            <person name="Nicol R."/>
            <person name="Norbu C."/>
            <person name="Norbu N."/>
            <person name="Novod N."/>
            <person name="O'Neill B."/>
            <person name="Osman S."/>
            <person name="Markiewicz E."/>
            <person name="Oyono O.L."/>
            <person name="Patti C."/>
            <person name="Phunkhang P."/>
            <person name="Pierre F."/>
            <person name="Priest M."/>
            <person name="Raghuraman S."/>
            <person name="Rege F."/>
            <person name="Reyes R."/>
            <person name="Rise C."/>
            <person name="Rogov P."/>
            <person name="Ross K."/>
            <person name="Ryan E."/>
            <person name="Settipalli S."/>
            <person name="Shea T."/>
            <person name="Sherpa N."/>
            <person name="Shi L."/>
            <person name="Shih D."/>
            <person name="Sparrow T."/>
            <person name="Spaulding J."/>
            <person name="Stalker J."/>
            <person name="Stange-Thomann N."/>
            <person name="Stavropoulos S."/>
            <person name="Stone C."/>
            <person name="Strader C."/>
            <person name="Tesfaye S."/>
            <person name="Thomson T."/>
            <person name="Thoulutsang Y."/>
            <person name="Thoulutsang D."/>
            <person name="Topham K."/>
            <person name="Topping I."/>
            <person name="Tsamla T."/>
            <person name="Vassiliev H."/>
            <person name="Vo A."/>
            <person name="Wangchuk T."/>
            <person name="Wangdi T."/>
            <person name="Weiand M."/>
            <person name="Wilkinson J."/>
            <person name="Wilson A."/>
            <person name="Yadav S."/>
            <person name="Young G."/>
            <person name="Yu Q."/>
            <person name="Zembek L."/>
            <person name="Zhong D."/>
            <person name="Zimmer A."/>
            <person name="Zwirko Z."/>
            <person name="Jaffe D.B."/>
            <person name="Alvarez P."/>
            <person name="Brockman W."/>
            <person name="Butler J."/>
            <person name="Chin C."/>
            <person name="Gnerre S."/>
            <person name="Grabherr M."/>
            <person name="Kleber M."/>
            <person name="Mauceli E."/>
            <person name="MacCallum I."/>
        </authorList>
    </citation>
    <scope>NUCLEOTIDE SEQUENCE [LARGE SCALE GENOMIC DNA]</scope>
    <source>
        <strain evidence="1 2">TSC#14021-0224.01</strain>
    </source>
</reference>
<dbReference type="Proteomes" id="UP000008711">
    <property type="component" value="Unassembled WGS sequence"/>
</dbReference>
<gene>
    <name evidence="1" type="primary">Dere\GG14473</name>
    <name evidence="1" type="ORF">Dere_GG14473</name>
</gene>
<evidence type="ECO:0000313" key="2">
    <source>
        <dbReference type="Proteomes" id="UP000008711"/>
    </source>
</evidence>
<dbReference type="HOGENOM" id="CLU_1534138_0_0_1"/>
<dbReference type="EMBL" id="CH954181">
    <property type="protein sequence ID" value="EDV48228.1"/>
    <property type="molecule type" value="Genomic_DNA"/>
</dbReference>